<evidence type="ECO:0000256" key="2">
    <source>
        <dbReference type="PROSITE-ProRule" id="PRU00339"/>
    </source>
</evidence>
<dbReference type="Pfam" id="PF00486">
    <property type="entry name" value="Trans_reg_C"/>
    <property type="match status" value="1"/>
</dbReference>
<dbReference type="InterPro" id="IPR019734">
    <property type="entry name" value="TPR_rpt"/>
</dbReference>
<dbReference type="InterPro" id="IPR016032">
    <property type="entry name" value="Sig_transdc_resp-reg_C-effctor"/>
</dbReference>
<dbReference type="SUPFAM" id="SSF48452">
    <property type="entry name" value="TPR-like"/>
    <property type="match status" value="1"/>
</dbReference>
<evidence type="ECO:0000313" key="5">
    <source>
        <dbReference type="EMBL" id="SMX45683.1"/>
    </source>
</evidence>
<dbReference type="Proteomes" id="UP000207598">
    <property type="component" value="Unassembled WGS sequence"/>
</dbReference>
<organism evidence="5 6">
    <name type="scientific">Maliponia aquimaris</name>
    <dbReference type="NCBI Taxonomy" id="1673631"/>
    <lineage>
        <taxon>Bacteria</taxon>
        <taxon>Pseudomonadati</taxon>
        <taxon>Pseudomonadota</taxon>
        <taxon>Alphaproteobacteria</taxon>
        <taxon>Rhodobacterales</taxon>
        <taxon>Paracoccaceae</taxon>
        <taxon>Maliponia</taxon>
    </lineage>
</organism>
<feature type="repeat" description="TPR" evidence="2">
    <location>
        <begin position="364"/>
        <end position="397"/>
    </location>
</feature>
<dbReference type="InterPro" id="IPR011990">
    <property type="entry name" value="TPR-like_helical_dom_sf"/>
</dbReference>
<keyword evidence="6" id="KW-1185">Reference proteome</keyword>
<feature type="DNA-binding region" description="OmpR/PhoB-type" evidence="3">
    <location>
        <begin position="1"/>
        <end position="95"/>
    </location>
</feature>
<accession>A0A238KS73</accession>
<evidence type="ECO:0000259" key="4">
    <source>
        <dbReference type="PROSITE" id="PS51755"/>
    </source>
</evidence>
<dbReference type="PROSITE" id="PS50005">
    <property type="entry name" value="TPR"/>
    <property type="match status" value="1"/>
</dbReference>
<evidence type="ECO:0000256" key="3">
    <source>
        <dbReference type="PROSITE-ProRule" id="PRU01091"/>
    </source>
</evidence>
<dbReference type="Gene3D" id="1.25.40.10">
    <property type="entry name" value="Tetratricopeptide repeat domain"/>
    <property type="match status" value="1"/>
</dbReference>
<dbReference type="GO" id="GO:0006355">
    <property type="term" value="P:regulation of DNA-templated transcription"/>
    <property type="evidence" value="ECO:0007669"/>
    <property type="project" value="InterPro"/>
</dbReference>
<dbReference type="OrthoDB" id="54411at2"/>
<feature type="domain" description="OmpR/PhoB-type" evidence="4">
    <location>
        <begin position="1"/>
        <end position="95"/>
    </location>
</feature>
<gene>
    <name evidence="5" type="ORF">MAA8898_03222</name>
</gene>
<name>A0A238KS73_9RHOB</name>
<dbReference type="RefSeq" id="WP_094022021.1">
    <property type="nucleotide sequence ID" value="NZ_FXYF01000009.1"/>
</dbReference>
<dbReference type="SMART" id="SM00862">
    <property type="entry name" value="Trans_reg_C"/>
    <property type="match status" value="1"/>
</dbReference>
<evidence type="ECO:0000256" key="1">
    <source>
        <dbReference type="ARBA" id="ARBA00023125"/>
    </source>
</evidence>
<keyword evidence="2" id="KW-0802">TPR repeat</keyword>
<dbReference type="EMBL" id="FXYF01000009">
    <property type="protein sequence ID" value="SMX45683.1"/>
    <property type="molecule type" value="Genomic_DNA"/>
</dbReference>
<dbReference type="InterPro" id="IPR036388">
    <property type="entry name" value="WH-like_DNA-bd_sf"/>
</dbReference>
<dbReference type="PROSITE" id="PS51755">
    <property type="entry name" value="OMPR_PHOB"/>
    <property type="match status" value="1"/>
</dbReference>
<dbReference type="SUPFAM" id="SSF46894">
    <property type="entry name" value="C-terminal effector domain of the bipartite response regulators"/>
    <property type="match status" value="1"/>
</dbReference>
<keyword evidence="1 3" id="KW-0238">DNA-binding</keyword>
<dbReference type="Gene3D" id="3.40.50.10070">
    <property type="entry name" value="TolB, N-terminal domain"/>
    <property type="match status" value="1"/>
</dbReference>
<sequence length="534" mass="57948">MNLGDHEFDPESGDLATCDGQPVPLKRQARALMQVLAAAEGRVVSKDRLMDVVWPDVTVSEDSLYQAVAEARRALGANGAEIIRSVPRQGYLLDATGVAPDKIRRWPVVVGLTLAVVLGALAVWSQMQVPRGEARRPVIAVLPFESLTGEGTWQRRGAGLSAEIATELARNDWLDVVAPEATGTLAGSSLLPAGESLGARFLLGGALAAEDGVLRVSARMMDTDTGKLIWSDRWSRDEPGFLDLEADVLNRIAGPLGGALTGEIARAELASSQARRPSSLDAYDHFLLGLEAKHHWNREGFRLAETHFKQAIALDPEYAKAWSFLSLNLSFLALEAASQDERQTLWREARDAAERAYALDPDDPEVLWRVARERGAQGDFENARRMLRRSVELAPGNADVLMVAAWTSHYAGVRGDDPLTWARRAHELTPIRPAKYTISLGLAAFSAKDYQLCVATLRNAPRSPEVLAHLAAAEALLGNVSKAREVARLLREVRPDFVIDDMFGPVGLDGFGDLEDLRQGAALAGVPVSRAEGI</sequence>
<dbReference type="CDD" id="cd00383">
    <property type="entry name" value="trans_reg_C"/>
    <property type="match status" value="1"/>
</dbReference>
<reference evidence="5 6" key="1">
    <citation type="submission" date="2017-05" db="EMBL/GenBank/DDBJ databases">
        <authorList>
            <person name="Song R."/>
            <person name="Chenine A.L."/>
            <person name="Ruprecht R.M."/>
        </authorList>
    </citation>
    <scope>NUCLEOTIDE SEQUENCE [LARGE SCALE GENOMIC DNA]</scope>
    <source>
        <strain evidence="5 6">CECT 8898</strain>
    </source>
</reference>
<dbReference type="Gene3D" id="1.10.10.10">
    <property type="entry name" value="Winged helix-like DNA-binding domain superfamily/Winged helix DNA-binding domain"/>
    <property type="match status" value="1"/>
</dbReference>
<dbReference type="SMART" id="SM00028">
    <property type="entry name" value="TPR"/>
    <property type="match status" value="3"/>
</dbReference>
<dbReference type="GO" id="GO:0000160">
    <property type="term" value="P:phosphorelay signal transduction system"/>
    <property type="evidence" value="ECO:0007669"/>
    <property type="project" value="InterPro"/>
</dbReference>
<dbReference type="GO" id="GO:0003677">
    <property type="term" value="F:DNA binding"/>
    <property type="evidence" value="ECO:0007669"/>
    <property type="project" value="UniProtKB-UniRule"/>
</dbReference>
<evidence type="ECO:0000313" key="6">
    <source>
        <dbReference type="Proteomes" id="UP000207598"/>
    </source>
</evidence>
<protein>
    <submittedName>
        <fullName evidence="5">Invasion protein regulator</fullName>
    </submittedName>
</protein>
<dbReference type="InterPro" id="IPR001867">
    <property type="entry name" value="OmpR/PhoB-type_DNA-bd"/>
</dbReference>
<proteinExistence type="predicted"/>
<dbReference type="AlphaFoldDB" id="A0A238KS73"/>